<feature type="domain" description="GAG-pre-integrase" evidence="4">
    <location>
        <begin position="12"/>
        <end position="61"/>
    </location>
</feature>
<feature type="region of interest" description="Disordered" evidence="2">
    <location>
        <begin position="70"/>
        <end position="93"/>
    </location>
</feature>
<evidence type="ECO:0000256" key="2">
    <source>
        <dbReference type="SAM" id="MobiDB-lite"/>
    </source>
</evidence>
<dbReference type="AlphaFoldDB" id="A0A6L2MYH3"/>
<comment type="caution">
    <text evidence="5">The sequence shown here is derived from an EMBL/GenBank/DDBJ whole genome shotgun (WGS) entry which is preliminary data.</text>
</comment>
<feature type="region of interest" description="Disordered" evidence="2">
    <location>
        <begin position="175"/>
        <end position="197"/>
    </location>
</feature>
<dbReference type="SUPFAM" id="SSF56672">
    <property type="entry name" value="DNA/RNA polymerases"/>
    <property type="match status" value="1"/>
</dbReference>
<dbReference type="InterPro" id="IPR025724">
    <property type="entry name" value="GAG-pre-integrase_dom"/>
</dbReference>
<evidence type="ECO:0000256" key="1">
    <source>
        <dbReference type="SAM" id="Coils"/>
    </source>
</evidence>
<proteinExistence type="predicted"/>
<dbReference type="PANTHER" id="PTHR11439:SF509">
    <property type="entry name" value="RNA-DIRECTED DNA POLYMERASE"/>
    <property type="match status" value="1"/>
</dbReference>
<reference evidence="5" key="1">
    <citation type="journal article" date="2019" name="Sci. Rep.">
        <title>Draft genome of Tanacetum cinerariifolium, the natural source of mosquito coil.</title>
        <authorList>
            <person name="Yamashiro T."/>
            <person name="Shiraishi A."/>
            <person name="Satake H."/>
            <person name="Nakayama K."/>
        </authorList>
    </citation>
    <scope>NUCLEOTIDE SEQUENCE</scope>
</reference>
<dbReference type="Pfam" id="PF13976">
    <property type="entry name" value="gag_pre-integrs"/>
    <property type="match status" value="1"/>
</dbReference>
<dbReference type="PANTHER" id="PTHR11439">
    <property type="entry name" value="GAG-POL-RELATED RETROTRANSPOSON"/>
    <property type="match status" value="1"/>
</dbReference>
<dbReference type="EMBL" id="BKCJ010007768">
    <property type="protein sequence ID" value="GEU78910.1"/>
    <property type="molecule type" value="Genomic_DNA"/>
</dbReference>
<evidence type="ECO:0000313" key="5">
    <source>
        <dbReference type="EMBL" id="GEU78910.1"/>
    </source>
</evidence>
<feature type="region of interest" description="Disordered" evidence="2">
    <location>
        <begin position="816"/>
        <end position="859"/>
    </location>
</feature>
<feature type="compositionally biased region" description="Polar residues" evidence="2">
    <location>
        <begin position="80"/>
        <end position="93"/>
    </location>
</feature>
<gene>
    <name evidence="5" type="ORF">Tci_050888</name>
</gene>
<feature type="coiled-coil region" evidence="1">
    <location>
        <begin position="868"/>
        <end position="920"/>
    </location>
</feature>
<protein>
    <submittedName>
        <fullName evidence="5">Putative ribonuclease H-like domain-containing protein</fullName>
    </submittedName>
</protein>
<feature type="compositionally biased region" description="Basic residues" evidence="2">
    <location>
        <begin position="823"/>
        <end position="832"/>
    </location>
</feature>
<dbReference type="InterPro" id="IPR043502">
    <property type="entry name" value="DNA/RNA_pol_sf"/>
</dbReference>
<evidence type="ECO:0000259" key="4">
    <source>
        <dbReference type="Pfam" id="PF13976"/>
    </source>
</evidence>
<sequence length="1139" mass="130045">MFIMDKKKKFDSIDESNKWHRRLGHMNFKNLNKLVMGNLVRGLPSKIFENDHTCVACQKGKKHKASLENQANKSAGPKEANNSVGTQANDDQGANSEEIDLNEEHFVRPIGSAYSTTVKSLGGKIEKKIGFKTCEKPVSQVEQVFLEELEKLKRQEKEANDVAESLRKEAPYDIQNASTSSTNLINTASTPLSTTGPSRAFNDGEHSYPNPSKDPMSAIQIRSKVNKNSEAHARVIYIQKQQRNNHKDFQHFLFACFLSQIEPKRISQALKDESWVDAIQEELNKKDERGVVVRNKAQLVTQGHRQEEGIDYDEVFAPVARIAAIRIFLAFASYMGFIVYQMDVKSAFMYGTIDEEVYVSQPPGFIDPKFPNKVYKVVKALYGLHQAPRAWYATLSTLLEKSRYRRGAIDNNLFIKQDKKDIMLVQVYMDDIIFGSTKKSWCDEFEELIKNRFQISSMGELTFFLGLQVKQKEDGIFISQDKYVAEILKKFDFISVKTASTPIETQKPLVKDEEAADVDVHLYRSMIDSLMYLTASRPDIMFAVCACSRFQATPKTSHLQAVKRIFRKSTTEVVNFLAGDLSHGNAKSKLLWLLLLQRHNMLLLHTANPVFHSKTKRIKIRHHFIRDAYEKKLIQVLKIHNADNVVDLLTKAFDVSMFNFLVVNIEMLNLELHCKELASPKQTTLGKDILNPLMAGRSRQLKLDDAKGTSCLANAKIFDGLAKMGYEKLYEKLTFYKAFFSPQWKFLIHTILQCLSAKTTSRNEFSSTMASAIICLATNQKFNFLWYILLSLVNNIEAGVPFFMFPRGLVLSVPNPTEPSTSKPRKKHKSKKQQSQAPKVPSPEPSPEHMLPLPSNDPLPGGKDSMILKELMDLCTHLSNKVLELESEVIDIKSTYKERIKKLEHRVDKLEEENRVLKKLHSVHSKVDTAAPIAKPYRMDLEHQEKVHSMQDVDDEEPVEVEEVLEVVKAAKLMTKVVTTAGATTTAKATKVSVPRRRRDKGKAILIEEPKPLKGKAQIEQDEAFAKQLEAELNENINWNAVIEQVKRSKRLNDAVMMYQALKRKPLTEAQARKNMIIYLKNMRDQKGRYGLAKRYPMTHFTLEQMMSNVRLEVEEESEMSLELLRLVKRQLNEGYVPE</sequence>
<keyword evidence="1" id="KW-0175">Coiled coil</keyword>
<dbReference type="Pfam" id="PF07727">
    <property type="entry name" value="RVT_2"/>
    <property type="match status" value="1"/>
</dbReference>
<dbReference type="CDD" id="cd09272">
    <property type="entry name" value="RNase_HI_RT_Ty1"/>
    <property type="match status" value="1"/>
</dbReference>
<name>A0A6L2MYH3_TANCI</name>
<evidence type="ECO:0000259" key="3">
    <source>
        <dbReference type="Pfam" id="PF07727"/>
    </source>
</evidence>
<organism evidence="5">
    <name type="scientific">Tanacetum cinerariifolium</name>
    <name type="common">Dalmatian daisy</name>
    <name type="synonym">Chrysanthemum cinerariifolium</name>
    <dbReference type="NCBI Taxonomy" id="118510"/>
    <lineage>
        <taxon>Eukaryota</taxon>
        <taxon>Viridiplantae</taxon>
        <taxon>Streptophyta</taxon>
        <taxon>Embryophyta</taxon>
        <taxon>Tracheophyta</taxon>
        <taxon>Spermatophyta</taxon>
        <taxon>Magnoliopsida</taxon>
        <taxon>eudicotyledons</taxon>
        <taxon>Gunneridae</taxon>
        <taxon>Pentapetalae</taxon>
        <taxon>asterids</taxon>
        <taxon>campanulids</taxon>
        <taxon>Asterales</taxon>
        <taxon>Asteraceae</taxon>
        <taxon>Asteroideae</taxon>
        <taxon>Anthemideae</taxon>
        <taxon>Anthemidinae</taxon>
        <taxon>Tanacetum</taxon>
    </lineage>
</organism>
<accession>A0A6L2MYH3</accession>
<feature type="domain" description="Reverse transcriptase Ty1/copia-type" evidence="3">
    <location>
        <begin position="285"/>
        <end position="504"/>
    </location>
</feature>
<dbReference type="InterPro" id="IPR013103">
    <property type="entry name" value="RVT_2"/>
</dbReference>